<feature type="compositionally biased region" description="Polar residues" evidence="1">
    <location>
        <begin position="91"/>
        <end position="106"/>
    </location>
</feature>
<feature type="region of interest" description="Disordered" evidence="1">
    <location>
        <begin position="22"/>
        <end position="134"/>
    </location>
</feature>
<name>A0A180GYC3_PUCT1</name>
<keyword evidence="2" id="KW-0732">Signal</keyword>
<protein>
    <submittedName>
        <fullName evidence="3 4">Uncharacterized protein</fullName>
    </submittedName>
</protein>
<feature type="compositionally biased region" description="Polar residues" evidence="1">
    <location>
        <begin position="32"/>
        <end position="45"/>
    </location>
</feature>
<evidence type="ECO:0000313" key="4">
    <source>
        <dbReference type="EnsemblFungi" id="PTTG_00102-t43_1-p1"/>
    </source>
</evidence>
<dbReference type="VEuPathDB" id="FungiDB:PTTG_00102"/>
<accession>A0A180GYC3</accession>
<evidence type="ECO:0000313" key="5">
    <source>
        <dbReference type="Proteomes" id="UP000005240"/>
    </source>
</evidence>
<evidence type="ECO:0000256" key="1">
    <source>
        <dbReference type="SAM" id="MobiDB-lite"/>
    </source>
</evidence>
<keyword evidence="5" id="KW-1185">Reference proteome</keyword>
<proteinExistence type="predicted"/>
<reference evidence="4 5" key="3">
    <citation type="journal article" date="2017" name="G3 (Bethesda)">
        <title>Comparative analysis highlights variable genome content of wheat rusts and divergence of the mating loci.</title>
        <authorList>
            <person name="Cuomo C.A."/>
            <person name="Bakkeren G."/>
            <person name="Khalil H.B."/>
            <person name="Panwar V."/>
            <person name="Joly D."/>
            <person name="Linning R."/>
            <person name="Sakthikumar S."/>
            <person name="Song X."/>
            <person name="Adiconis X."/>
            <person name="Fan L."/>
            <person name="Goldberg J.M."/>
            <person name="Levin J.Z."/>
            <person name="Young S."/>
            <person name="Zeng Q."/>
            <person name="Anikster Y."/>
            <person name="Bruce M."/>
            <person name="Wang M."/>
            <person name="Yin C."/>
            <person name="McCallum B."/>
            <person name="Szabo L.J."/>
            <person name="Hulbert S."/>
            <person name="Chen X."/>
            <person name="Fellers J.P."/>
        </authorList>
    </citation>
    <scope>NUCLEOTIDE SEQUENCE</scope>
    <source>
        <strain evidence="4">isolate 1-1 / race 1 (BBBD)</strain>
        <strain evidence="5">Isolate 1-1 / race 1 (BBBD)</strain>
    </source>
</reference>
<feature type="compositionally biased region" description="Low complexity" evidence="1">
    <location>
        <begin position="60"/>
        <end position="80"/>
    </location>
</feature>
<dbReference type="AlphaFoldDB" id="A0A180GYC3"/>
<feature type="chain" id="PRO_5008110425" evidence="2">
    <location>
        <begin position="21"/>
        <end position="157"/>
    </location>
</feature>
<feature type="non-terminal residue" evidence="3">
    <location>
        <position position="157"/>
    </location>
</feature>
<gene>
    <name evidence="3" type="ORF">PTTG_00102</name>
</gene>
<feature type="compositionally biased region" description="Low complexity" evidence="1">
    <location>
        <begin position="111"/>
        <end position="123"/>
    </location>
</feature>
<reference evidence="4" key="4">
    <citation type="submission" date="2025-05" db="UniProtKB">
        <authorList>
            <consortium name="EnsemblFungi"/>
        </authorList>
    </citation>
    <scope>IDENTIFICATION</scope>
    <source>
        <strain evidence="4">isolate 1-1 / race 1 (BBBD)</strain>
    </source>
</reference>
<evidence type="ECO:0000313" key="3">
    <source>
        <dbReference type="EMBL" id="OAV97013.1"/>
    </source>
</evidence>
<sequence>MLSVSSVVACLMVASIAVQATPQTSSATSAALNKTATAPQTSAMPTKNMVMKPSSTANESLTLDALTSAGTSSSTTTSEAHTPAVDLLAPSATTAELDSPTTTTSAPLAGKNVKTTAKNTTNPTEKKSSQSSPAPISQGTFEYMTAFLSVGLLTLVV</sequence>
<dbReference type="EnsemblFungi" id="PTTG_00102-t43_1">
    <property type="protein sequence ID" value="PTTG_00102-t43_1-p1"/>
    <property type="gene ID" value="PTTG_00102"/>
</dbReference>
<dbReference type="EMBL" id="ADAS02000016">
    <property type="protein sequence ID" value="OAV97013.1"/>
    <property type="molecule type" value="Genomic_DNA"/>
</dbReference>
<feature type="signal peptide" evidence="2">
    <location>
        <begin position="1"/>
        <end position="20"/>
    </location>
</feature>
<evidence type="ECO:0000256" key="2">
    <source>
        <dbReference type="SAM" id="SignalP"/>
    </source>
</evidence>
<reference evidence="3" key="2">
    <citation type="submission" date="2016-05" db="EMBL/GenBank/DDBJ databases">
        <title>Comparative analysis highlights variable genome content of wheat rusts and divergence of the mating loci.</title>
        <authorList>
            <person name="Cuomo C.A."/>
            <person name="Bakkeren G."/>
            <person name="Szabo L."/>
            <person name="Khalil H."/>
            <person name="Joly D."/>
            <person name="Goldberg J."/>
            <person name="Young S."/>
            <person name="Zeng Q."/>
            <person name="Fellers J."/>
        </authorList>
    </citation>
    <scope>NUCLEOTIDE SEQUENCE [LARGE SCALE GENOMIC DNA]</scope>
    <source>
        <strain evidence="3">1-1 BBBD Race 1</strain>
    </source>
</reference>
<dbReference type="Proteomes" id="UP000005240">
    <property type="component" value="Unassembled WGS sequence"/>
</dbReference>
<organism evidence="3">
    <name type="scientific">Puccinia triticina (isolate 1-1 / race 1 (BBBD))</name>
    <name type="common">Brown leaf rust fungus</name>
    <dbReference type="NCBI Taxonomy" id="630390"/>
    <lineage>
        <taxon>Eukaryota</taxon>
        <taxon>Fungi</taxon>
        <taxon>Dikarya</taxon>
        <taxon>Basidiomycota</taxon>
        <taxon>Pucciniomycotina</taxon>
        <taxon>Pucciniomycetes</taxon>
        <taxon>Pucciniales</taxon>
        <taxon>Pucciniaceae</taxon>
        <taxon>Puccinia</taxon>
    </lineage>
</organism>
<reference evidence="3" key="1">
    <citation type="submission" date="2009-11" db="EMBL/GenBank/DDBJ databases">
        <authorList>
            <consortium name="The Broad Institute Genome Sequencing Platform"/>
            <person name="Ward D."/>
            <person name="Feldgarden M."/>
            <person name="Earl A."/>
            <person name="Young S.K."/>
            <person name="Zeng Q."/>
            <person name="Koehrsen M."/>
            <person name="Alvarado L."/>
            <person name="Berlin A."/>
            <person name="Bochicchio J."/>
            <person name="Borenstein D."/>
            <person name="Chapman S.B."/>
            <person name="Chen Z."/>
            <person name="Engels R."/>
            <person name="Freedman E."/>
            <person name="Gellesch M."/>
            <person name="Goldberg J."/>
            <person name="Griggs A."/>
            <person name="Gujja S."/>
            <person name="Heilman E."/>
            <person name="Heiman D."/>
            <person name="Hepburn T."/>
            <person name="Howarth C."/>
            <person name="Jen D."/>
            <person name="Larson L."/>
            <person name="Lewis B."/>
            <person name="Mehta T."/>
            <person name="Park D."/>
            <person name="Pearson M."/>
            <person name="Roberts A."/>
            <person name="Saif S."/>
            <person name="Shea T."/>
            <person name="Shenoy N."/>
            <person name="Sisk P."/>
            <person name="Stolte C."/>
            <person name="Sykes S."/>
            <person name="Thomson T."/>
            <person name="Walk T."/>
            <person name="White J."/>
            <person name="Yandava C."/>
            <person name="Izard J."/>
            <person name="Baranova O.V."/>
            <person name="Blanton J.M."/>
            <person name="Tanner A.C."/>
            <person name="Dewhirst F.E."/>
            <person name="Haas B."/>
            <person name="Nusbaum C."/>
            <person name="Birren B."/>
        </authorList>
    </citation>
    <scope>NUCLEOTIDE SEQUENCE [LARGE SCALE GENOMIC DNA]</scope>
    <source>
        <strain evidence="3">1-1 BBBD Race 1</strain>
    </source>
</reference>
<feature type="compositionally biased region" description="Low complexity" evidence="1">
    <location>
        <begin position="22"/>
        <end position="31"/>
    </location>
</feature>